<evidence type="ECO:0000313" key="1">
    <source>
        <dbReference type="EMBL" id="GJT16487.1"/>
    </source>
</evidence>
<evidence type="ECO:0000313" key="2">
    <source>
        <dbReference type="Proteomes" id="UP001151760"/>
    </source>
</evidence>
<name>A0ABQ5BRL1_9ASTR</name>
<organism evidence="1 2">
    <name type="scientific">Tanacetum coccineum</name>
    <dbReference type="NCBI Taxonomy" id="301880"/>
    <lineage>
        <taxon>Eukaryota</taxon>
        <taxon>Viridiplantae</taxon>
        <taxon>Streptophyta</taxon>
        <taxon>Embryophyta</taxon>
        <taxon>Tracheophyta</taxon>
        <taxon>Spermatophyta</taxon>
        <taxon>Magnoliopsida</taxon>
        <taxon>eudicotyledons</taxon>
        <taxon>Gunneridae</taxon>
        <taxon>Pentapetalae</taxon>
        <taxon>asterids</taxon>
        <taxon>campanulids</taxon>
        <taxon>Asterales</taxon>
        <taxon>Asteraceae</taxon>
        <taxon>Asteroideae</taxon>
        <taxon>Anthemideae</taxon>
        <taxon>Anthemidinae</taxon>
        <taxon>Tanacetum</taxon>
    </lineage>
</organism>
<accession>A0ABQ5BRL1</accession>
<comment type="caution">
    <text evidence="1">The sequence shown here is derived from an EMBL/GenBank/DDBJ whole genome shotgun (WGS) entry which is preliminary data.</text>
</comment>
<keyword evidence="2" id="KW-1185">Reference proteome</keyword>
<gene>
    <name evidence="1" type="ORF">Tco_0875193</name>
</gene>
<dbReference type="Proteomes" id="UP001151760">
    <property type="component" value="Unassembled WGS sequence"/>
</dbReference>
<protein>
    <recommendedName>
        <fullName evidence="3">Reverse transcriptase domain-containing protein</fullName>
    </recommendedName>
</protein>
<reference evidence="1" key="2">
    <citation type="submission" date="2022-01" db="EMBL/GenBank/DDBJ databases">
        <authorList>
            <person name="Yamashiro T."/>
            <person name="Shiraishi A."/>
            <person name="Satake H."/>
            <person name="Nakayama K."/>
        </authorList>
    </citation>
    <scope>NUCLEOTIDE SEQUENCE</scope>
</reference>
<dbReference type="Pfam" id="PF08284">
    <property type="entry name" value="RVP_2"/>
    <property type="match status" value="1"/>
</dbReference>
<evidence type="ECO:0008006" key="3">
    <source>
        <dbReference type="Google" id="ProtNLM"/>
    </source>
</evidence>
<dbReference type="EMBL" id="BQNB010013478">
    <property type="protein sequence ID" value="GJT16487.1"/>
    <property type="molecule type" value="Genomic_DNA"/>
</dbReference>
<reference evidence="1" key="1">
    <citation type="journal article" date="2022" name="Int. J. Mol. Sci.">
        <title>Draft Genome of Tanacetum Coccineum: Genomic Comparison of Closely Related Tanacetum-Family Plants.</title>
        <authorList>
            <person name="Yamashiro T."/>
            <person name="Shiraishi A."/>
            <person name="Nakayama K."/>
            <person name="Satake H."/>
        </authorList>
    </citation>
    <scope>NUCLEOTIDE SEQUENCE</scope>
</reference>
<proteinExistence type="predicted"/>
<sequence length="79" mass="8614">MPVELSSFDVIVGMVWLSKYHAMTVCDEKIVRIPYGASGYGILAANVLLLNVDRSILYDVSDDVDTSYSSKLGNGLDLV</sequence>